<dbReference type="FunFam" id="1.10.340.30:FF:000004">
    <property type="entry name" value="DNA-3-methyladenine glycosylase II"/>
    <property type="match status" value="1"/>
</dbReference>
<evidence type="ECO:0000256" key="5">
    <source>
        <dbReference type="ARBA" id="ARBA00023204"/>
    </source>
</evidence>
<feature type="domain" description="HhH-GPD" evidence="6">
    <location>
        <begin position="133"/>
        <end position="293"/>
    </location>
</feature>
<evidence type="ECO:0000313" key="7">
    <source>
        <dbReference type="EMBL" id="KGP91006.1"/>
    </source>
</evidence>
<dbReference type="GO" id="GO:0008725">
    <property type="term" value="F:DNA-3-methyladenine glycosylase activity"/>
    <property type="evidence" value="ECO:0007669"/>
    <property type="project" value="TreeGrafter"/>
</dbReference>
<dbReference type="GO" id="GO:0006285">
    <property type="term" value="P:base-excision repair, AP site formation"/>
    <property type="evidence" value="ECO:0007669"/>
    <property type="project" value="TreeGrafter"/>
</dbReference>
<dbReference type="Gene3D" id="1.10.340.30">
    <property type="entry name" value="Hypothetical protein, domain 2"/>
    <property type="match status" value="1"/>
</dbReference>
<evidence type="ECO:0000256" key="1">
    <source>
        <dbReference type="ARBA" id="ARBA00000086"/>
    </source>
</evidence>
<comment type="catalytic activity">
    <reaction evidence="1">
        <text>Hydrolysis of alkylated DNA, releasing 3-methyladenine, 3-methylguanine, 7-methylguanine and 7-methyladenine.</text>
        <dbReference type="EC" id="3.2.2.21"/>
    </reaction>
</comment>
<dbReference type="eggNOG" id="COG0122">
    <property type="taxonomic scope" value="Bacteria"/>
</dbReference>
<protein>
    <recommendedName>
        <fullName evidence="3">DNA-3-methyladenine glycosylase II</fullName>
        <ecNumber evidence="3">3.2.2.21</ecNumber>
    </recommendedName>
</protein>
<dbReference type="GO" id="GO:0006307">
    <property type="term" value="P:DNA alkylation repair"/>
    <property type="evidence" value="ECO:0007669"/>
    <property type="project" value="TreeGrafter"/>
</dbReference>
<dbReference type="GO" id="GO:0032131">
    <property type="term" value="F:alkylated DNA binding"/>
    <property type="evidence" value="ECO:0007669"/>
    <property type="project" value="TreeGrafter"/>
</dbReference>
<keyword evidence="5" id="KW-0234">DNA repair</keyword>
<evidence type="ECO:0000256" key="3">
    <source>
        <dbReference type="ARBA" id="ARBA00012000"/>
    </source>
</evidence>
<evidence type="ECO:0000256" key="2">
    <source>
        <dbReference type="ARBA" id="ARBA00010817"/>
    </source>
</evidence>
<organism evidence="7 8">
    <name type="scientific">Pontibacillus chungwhensis BH030062</name>
    <dbReference type="NCBI Taxonomy" id="1385513"/>
    <lineage>
        <taxon>Bacteria</taxon>
        <taxon>Bacillati</taxon>
        <taxon>Bacillota</taxon>
        <taxon>Bacilli</taxon>
        <taxon>Bacillales</taxon>
        <taxon>Bacillaceae</taxon>
        <taxon>Pontibacillus</taxon>
    </lineage>
</organism>
<dbReference type="AlphaFoldDB" id="A0A0A2UWV5"/>
<accession>A0A0A2UWV5</accession>
<dbReference type="InterPro" id="IPR011257">
    <property type="entry name" value="DNA_glycosylase"/>
</dbReference>
<dbReference type="SUPFAM" id="SSF48150">
    <property type="entry name" value="DNA-glycosylase"/>
    <property type="match status" value="1"/>
</dbReference>
<dbReference type="InterPro" id="IPR003265">
    <property type="entry name" value="HhH-GPD_domain"/>
</dbReference>
<dbReference type="STRING" id="1385513.N780_17155"/>
<proteinExistence type="inferred from homology"/>
<keyword evidence="4" id="KW-0227">DNA damage</keyword>
<gene>
    <name evidence="7" type="ORF">N780_17155</name>
</gene>
<sequence>MSTRYAWEEHVHLDTVYDFDYTLLRFSLDPLSKLNREERWVQIPVQIGSEQHVVEVEGTGTREEPAFVIKGDSVERKEELLHHIHDLFQWDVNLEDVHEHFLHTNLDQLFKDHPATPIVKDYHPYDCLMKTIIHQQLNMKFAYTLSTRFVQAYGNQIDGVWFYPTPERVATIPYEELRALQFSQRKAEYVIDTSQKIVDGELNLQELTTLDNEEVMKKLTKIRGIGPWTVENWLLFGAGRANFLPKADIGIQNALKHYFGFESKPKQDDIEAMSTGWSPYKSYASLTLWRSIEG</sequence>
<dbReference type="EMBL" id="AVBG01000008">
    <property type="protein sequence ID" value="KGP91006.1"/>
    <property type="molecule type" value="Genomic_DNA"/>
</dbReference>
<reference evidence="7 8" key="1">
    <citation type="submission" date="2013-08" db="EMBL/GenBank/DDBJ databases">
        <title>Genome of Pontibacillus chungwhensis.</title>
        <authorList>
            <person name="Wang Q."/>
            <person name="Wang G."/>
        </authorList>
    </citation>
    <scope>NUCLEOTIDE SEQUENCE [LARGE SCALE GENOMIC DNA]</scope>
    <source>
        <strain evidence="7 8">BH030062</strain>
    </source>
</reference>
<dbReference type="Gene3D" id="1.10.1670.40">
    <property type="match status" value="1"/>
</dbReference>
<dbReference type="InterPro" id="IPR051912">
    <property type="entry name" value="Alkylbase_DNA_Glycosylase/TA"/>
</dbReference>
<dbReference type="CDD" id="cd00056">
    <property type="entry name" value="ENDO3c"/>
    <property type="match status" value="1"/>
</dbReference>
<comment type="caution">
    <text evidence="7">The sequence shown here is derived from an EMBL/GenBank/DDBJ whole genome shotgun (WGS) entry which is preliminary data.</text>
</comment>
<evidence type="ECO:0000259" key="6">
    <source>
        <dbReference type="SMART" id="SM00478"/>
    </source>
</evidence>
<dbReference type="Pfam" id="PF00730">
    <property type="entry name" value="HhH-GPD"/>
    <property type="match status" value="1"/>
</dbReference>
<dbReference type="OrthoDB" id="9785929at2"/>
<evidence type="ECO:0000313" key="8">
    <source>
        <dbReference type="Proteomes" id="UP000030153"/>
    </source>
</evidence>
<name>A0A0A2UWV5_9BACI</name>
<dbReference type="EC" id="3.2.2.21" evidence="3"/>
<dbReference type="SMART" id="SM00478">
    <property type="entry name" value="ENDO3c"/>
    <property type="match status" value="1"/>
</dbReference>
<dbReference type="GO" id="GO:0032993">
    <property type="term" value="C:protein-DNA complex"/>
    <property type="evidence" value="ECO:0007669"/>
    <property type="project" value="TreeGrafter"/>
</dbReference>
<evidence type="ECO:0000256" key="4">
    <source>
        <dbReference type="ARBA" id="ARBA00022763"/>
    </source>
</evidence>
<keyword evidence="8" id="KW-1185">Reference proteome</keyword>
<comment type="similarity">
    <text evidence="2">Belongs to the alkylbase DNA glycosidase AlkA family.</text>
</comment>
<dbReference type="GO" id="GO:0043916">
    <property type="term" value="F:DNA-7-methylguanine glycosylase activity"/>
    <property type="evidence" value="ECO:0007669"/>
    <property type="project" value="TreeGrafter"/>
</dbReference>
<dbReference type="GO" id="GO:0005737">
    <property type="term" value="C:cytoplasm"/>
    <property type="evidence" value="ECO:0007669"/>
    <property type="project" value="TreeGrafter"/>
</dbReference>
<dbReference type="PANTHER" id="PTHR43003:SF5">
    <property type="entry name" value="DNA-3-METHYLADENINE GLYCOSYLASE"/>
    <property type="match status" value="1"/>
</dbReference>
<dbReference type="PANTHER" id="PTHR43003">
    <property type="entry name" value="DNA-3-METHYLADENINE GLYCOSYLASE"/>
    <property type="match status" value="1"/>
</dbReference>
<dbReference type="Proteomes" id="UP000030153">
    <property type="component" value="Unassembled WGS sequence"/>
</dbReference>
<dbReference type="RefSeq" id="WP_036783968.1">
    <property type="nucleotide sequence ID" value="NZ_AVBG01000008.1"/>
</dbReference>